<comment type="subcellular location">
    <subcellularLocation>
        <location evidence="1">Membrane</location>
        <topology evidence="1">Multi-pass membrane protein</topology>
    </subcellularLocation>
</comment>
<name>A0ABQ7R3S3_PLUXY</name>
<evidence type="ECO:0000256" key="5">
    <source>
        <dbReference type="ARBA" id="ARBA00022692"/>
    </source>
</evidence>
<evidence type="ECO:0000256" key="6">
    <source>
        <dbReference type="ARBA" id="ARBA00022989"/>
    </source>
</evidence>
<dbReference type="Gene3D" id="2.60.470.10">
    <property type="entry name" value="Acid-sensing ion channels like domains"/>
    <property type="match status" value="1"/>
</dbReference>
<evidence type="ECO:0000313" key="15">
    <source>
        <dbReference type="Proteomes" id="UP000823941"/>
    </source>
</evidence>
<dbReference type="Gene3D" id="1.10.287.770">
    <property type="entry name" value="YojJ-like"/>
    <property type="match status" value="1"/>
</dbReference>
<keyword evidence="5 12" id="KW-0812">Transmembrane</keyword>
<keyword evidence="15" id="KW-1185">Reference proteome</keyword>
<dbReference type="Proteomes" id="UP000823941">
    <property type="component" value="Chromosome 3"/>
</dbReference>
<keyword evidence="7" id="KW-0915">Sodium</keyword>
<evidence type="ECO:0000256" key="3">
    <source>
        <dbReference type="ARBA" id="ARBA00022448"/>
    </source>
</evidence>
<evidence type="ECO:0000256" key="13">
    <source>
        <dbReference type="SAM" id="Phobius"/>
    </source>
</evidence>
<evidence type="ECO:0000256" key="9">
    <source>
        <dbReference type="ARBA" id="ARBA00023136"/>
    </source>
</evidence>
<accession>A0ABQ7R3S3</accession>
<reference evidence="14 15" key="1">
    <citation type="submission" date="2021-06" db="EMBL/GenBank/DDBJ databases">
        <title>A haploid diamondback moth (Plutella xylostella L.) genome assembly resolves 31 chromosomes and identifies a diamide resistance mutation.</title>
        <authorList>
            <person name="Ward C.M."/>
            <person name="Perry K.D."/>
            <person name="Baker G."/>
            <person name="Powis K."/>
            <person name="Heckel D.G."/>
            <person name="Baxter S.W."/>
        </authorList>
    </citation>
    <scope>NUCLEOTIDE SEQUENCE [LARGE SCALE GENOMIC DNA]</scope>
    <source>
        <strain evidence="14 15">LV</strain>
        <tissue evidence="14">Single pupa</tissue>
    </source>
</reference>
<evidence type="ECO:0000256" key="4">
    <source>
        <dbReference type="ARBA" id="ARBA00022461"/>
    </source>
</evidence>
<evidence type="ECO:0000313" key="14">
    <source>
        <dbReference type="EMBL" id="KAG7311936.1"/>
    </source>
</evidence>
<keyword evidence="9 13" id="KW-0472">Membrane</keyword>
<dbReference type="PRINTS" id="PR01078">
    <property type="entry name" value="AMINACHANNEL"/>
</dbReference>
<evidence type="ECO:0000256" key="12">
    <source>
        <dbReference type="RuleBase" id="RU000679"/>
    </source>
</evidence>
<evidence type="ECO:0000256" key="10">
    <source>
        <dbReference type="ARBA" id="ARBA00023201"/>
    </source>
</evidence>
<feature type="transmembrane region" description="Helical" evidence="13">
    <location>
        <begin position="502"/>
        <end position="524"/>
    </location>
</feature>
<gene>
    <name evidence="14" type="ORF">JYU34_001359</name>
</gene>
<evidence type="ECO:0008006" key="16">
    <source>
        <dbReference type="Google" id="ProtNLM"/>
    </source>
</evidence>
<feature type="transmembrane region" description="Helical" evidence="13">
    <location>
        <begin position="65"/>
        <end position="87"/>
    </location>
</feature>
<proteinExistence type="inferred from homology"/>
<keyword evidence="10 12" id="KW-0739">Sodium transport</keyword>
<evidence type="ECO:0000256" key="2">
    <source>
        <dbReference type="ARBA" id="ARBA00007193"/>
    </source>
</evidence>
<comment type="similarity">
    <text evidence="2 12">Belongs to the amiloride-sensitive sodium channel (TC 1.A.6) family.</text>
</comment>
<evidence type="ECO:0000256" key="7">
    <source>
        <dbReference type="ARBA" id="ARBA00023053"/>
    </source>
</evidence>
<keyword evidence="6 13" id="KW-1133">Transmembrane helix</keyword>
<evidence type="ECO:0000256" key="11">
    <source>
        <dbReference type="ARBA" id="ARBA00023303"/>
    </source>
</evidence>
<dbReference type="EMBL" id="JAHIBW010000003">
    <property type="protein sequence ID" value="KAG7311936.1"/>
    <property type="molecule type" value="Genomic_DNA"/>
</dbReference>
<keyword evidence="4 12" id="KW-0894">Sodium channel</keyword>
<dbReference type="PANTHER" id="PTHR11690:SF253">
    <property type="entry name" value="PICKPOCKET 18-RELATED"/>
    <property type="match status" value="1"/>
</dbReference>
<keyword evidence="3 12" id="KW-0813">Transport</keyword>
<sequence>MEMPEFKSPWWREYRRRMYKHREWLSNEQIFRKSLKENSKEYFRNCTLAGMNHFTGHGVSLLERAFWAVMLGLVIGMLFYCLAYIWGNLSQPLIVTMESSTYDIGNIDFPAVAICNINRVSRRAIDHIAATAFDDVKYGFDDDKFNISYFKWLVGQTGRLINFEYSESFDKNISSLDKLNGNFDPRNLIQIMETVSPNCSEMLLRCTWAGRVTPCEQLFAVRRTVRGHCCAFNYILNYDGAKSTIAKSKRQTVRGPRNGLNVLMDPLKDDYQFPLHPMVGFEVFLFDPTHFADLNGGRVVHRFIDINAGKLMQLQSRKQLATDEVRKYSLETRKCLFHDDYYSVYQGMYSMSACIIRCRIKTVLSLCKCVPYFLPTRDHEPVCSLDNLRCLNKYREKFMFLFPVSAESEAGLEQDMHDSMFCPECAADCEHTQHSSQASTLELTSTRWPGKHHLGPFFNDVNFTGLCFMSVFQPTQDGVLDRLDVVYYWFELLSNVGGFGGVLLGFSMITIVEIVYFTCIRFVIIMRSNYIAYH</sequence>
<keyword evidence="11 12" id="KW-0407">Ion channel</keyword>
<dbReference type="InterPro" id="IPR001873">
    <property type="entry name" value="ENaC"/>
</dbReference>
<dbReference type="PANTHER" id="PTHR11690">
    <property type="entry name" value="AMILORIDE-SENSITIVE SODIUM CHANNEL-RELATED"/>
    <property type="match status" value="1"/>
</dbReference>
<keyword evidence="8 12" id="KW-0406">Ion transport</keyword>
<comment type="caution">
    <text evidence="14">The sequence shown here is derived from an EMBL/GenBank/DDBJ whole genome shotgun (WGS) entry which is preliminary data.</text>
</comment>
<evidence type="ECO:0000256" key="1">
    <source>
        <dbReference type="ARBA" id="ARBA00004141"/>
    </source>
</evidence>
<organism evidence="14 15">
    <name type="scientific">Plutella xylostella</name>
    <name type="common">Diamondback moth</name>
    <name type="synonym">Plutella maculipennis</name>
    <dbReference type="NCBI Taxonomy" id="51655"/>
    <lineage>
        <taxon>Eukaryota</taxon>
        <taxon>Metazoa</taxon>
        <taxon>Ecdysozoa</taxon>
        <taxon>Arthropoda</taxon>
        <taxon>Hexapoda</taxon>
        <taxon>Insecta</taxon>
        <taxon>Pterygota</taxon>
        <taxon>Neoptera</taxon>
        <taxon>Endopterygota</taxon>
        <taxon>Lepidoptera</taxon>
        <taxon>Glossata</taxon>
        <taxon>Ditrysia</taxon>
        <taxon>Yponomeutoidea</taxon>
        <taxon>Plutellidae</taxon>
        <taxon>Plutella</taxon>
    </lineage>
</organism>
<dbReference type="Pfam" id="PF00858">
    <property type="entry name" value="ASC"/>
    <property type="match status" value="1"/>
</dbReference>
<protein>
    <recommendedName>
        <fullName evidence="16">Sodium channel protein Nach</fullName>
    </recommendedName>
</protein>
<evidence type="ECO:0000256" key="8">
    <source>
        <dbReference type="ARBA" id="ARBA00023065"/>
    </source>
</evidence>